<feature type="transmembrane region" description="Helical" evidence="6">
    <location>
        <begin position="125"/>
        <end position="146"/>
    </location>
</feature>
<evidence type="ECO:0000256" key="1">
    <source>
        <dbReference type="ARBA" id="ARBA00004651"/>
    </source>
</evidence>
<evidence type="ECO:0000256" key="4">
    <source>
        <dbReference type="ARBA" id="ARBA00022989"/>
    </source>
</evidence>
<feature type="transmembrane region" description="Helical" evidence="6">
    <location>
        <begin position="186"/>
        <end position="205"/>
    </location>
</feature>
<feature type="transmembrane region" description="Helical" evidence="6">
    <location>
        <begin position="217"/>
        <end position="237"/>
    </location>
</feature>
<dbReference type="RefSeq" id="WP_281760745.1">
    <property type="nucleotide sequence ID" value="NZ_AP026709.1"/>
</dbReference>
<dbReference type="PANTHER" id="PTHR32322">
    <property type="entry name" value="INNER MEMBRANE TRANSPORTER"/>
    <property type="match status" value="1"/>
</dbReference>
<name>A0ABN6S7F3_9BACT</name>
<keyword evidence="5 6" id="KW-0472">Membrane</keyword>
<dbReference type="EMBL" id="AP026709">
    <property type="protein sequence ID" value="BDQ38242.1"/>
    <property type="molecule type" value="Genomic_DNA"/>
</dbReference>
<feature type="transmembrane region" description="Helical" evidence="6">
    <location>
        <begin position="96"/>
        <end position="118"/>
    </location>
</feature>
<dbReference type="InterPro" id="IPR050638">
    <property type="entry name" value="AA-Vitamin_Transporters"/>
</dbReference>
<gene>
    <name evidence="8" type="ORF">SYK_26020</name>
</gene>
<feature type="transmembrane region" description="Helical" evidence="6">
    <location>
        <begin position="71"/>
        <end position="90"/>
    </location>
</feature>
<keyword evidence="4 6" id="KW-1133">Transmembrane helix</keyword>
<dbReference type="Proteomes" id="UP001317742">
    <property type="component" value="Chromosome"/>
</dbReference>
<accession>A0ABN6S7F3</accession>
<protein>
    <submittedName>
        <fullName evidence="8">Permease</fullName>
    </submittedName>
</protein>
<feature type="transmembrane region" description="Helical" evidence="6">
    <location>
        <begin position="40"/>
        <end position="59"/>
    </location>
</feature>
<evidence type="ECO:0000256" key="6">
    <source>
        <dbReference type="SAM" id="Phobius"/>
    </source>
</evidence>
<evidence type="ECO:0000313" key="9">
    <source>
        <dbReference type="Proteomes" id="UP001317742"/>
    </source>
</evidence>
<proteinExistence type="predicted"/>
<dbReference type="InterPro" id="IPR037185">
    <property type="entry name" value="EmrE-like"/>
</dbReference>
<keyword evidence="2" id="KW-1003">Cell membrane</keyword>
<evidence type="ECO:0000256" key="3">
    <source>
        <dbReference type="ARBA" id="ARBA00022692"/>
    </source>
</evidence>
<feature type="domain" description="EamA" evidence="7">
    <location>
        <begin position="7"/>
        <end position="141"/>
    </location>
</feature>
<evidence type="ECO:0000256" key="2">
    <source>
        <dbReference type="ARBA" id="ARBA00022475"/>
    </source>
</evidence>
<dbReference type="Gene3D" id="1.10.3730.20">
    <property type="match status" value="1"/>
</dbReference>
<evidence type="ECO:0000313" key="8">
    <source>
        <dbReference type="EMBL" id="BDQ38242.1"/>
    </source>
</evidence>
<reference evidence="8 9" key="1">
    <citation type="submission" date="2022-08" db="EMBL/GenBank/DDBJ databases">
        <title>Genome Sequence of the sulphate-reducing bacterium, Pseudodesulfovibrio sp. SYK.</title>
        <authorList>
            <person name="Kondo R."/>
            <person name="Kataoka T."/>
        </authorList>
    </citation>
    <scope>NUCLEOTIDE SEQUENCE [LARGE SCALE GENOMIC DNA]</scope>
    <source>
        <strain evidence="8 9">SYK</strain>
    </source>
</reference>
<feature type="domain" description="EamA" evidence="7">
    <location>
        <begin position="156"/>
        <end position="291"/>
    </location>
</feature>
<evidence type="ECO:0000256" key="5">
    <source>
        <dbReference type="ARBA" id="ARBA00023136"/>
    </source>
</evidence>
<sequence length="301" mass="32916">MTPSKSFGSLCALLATLIWSGNFIIARGLGDVLPPVTLAALRWSTATIVLLPFAAPIIWRERDRIRKHWRHMLISAMFGVTVFNTLIYQAGHTTEALNLSLIATTTPVFVVILSRIFLGEAITRFRAMGLVISITGIVILVTRGQLQILRDLSFHVGDIWMLGAGFLWAVYSILLKKKPQEINPYAYLGTTFFIGVLPLIAGALIEQSIAPQFNLTSTVVGSVLYIGIGASLVSYALWTKAVSIIGPTVASFIYYTLPVFCAVEAYFILNESATWAHGAGFLLIVSGIVLATHPRFNRQTS</sequence>
<dbReference type="Pfam" id="PF00892">
    <property type="entry name" value="EamA"/>
    <property type="match status" value="2"/>
</dbReference>
<evidence type="ECO:0000259" key="7">
    <source>
        <dbReference type="Pfam" id="PF00892"/>
    </source>
</evidence>
<keyword evidence="3 6" id="KW-0812">Transmembrane</keyword>
<feature type="transmembrane region" description="Helical" evidence="6">
    <location>
        <begin position="152"/>
        <end position="174"/>
    </location>
</feature>
<comment type="subcellular location">
    <subcellularLocation>
        <location evidence="1">Cell membrane</location>
        <topology evidence="1">Multi-pass membrane protein</topology>
    </subcellularLocation>
</comment>
<dbReference type="SUPFAM" id="SSF103481">
    <property type="entry name" value="Multidrug resistance efflux transporter EmrE"/>
    <property type="match status" value="2"/>
</dbReference>
<keyword evidence="9" id="KW-1185">Reference proteome</keyword>
<feature type="transmembrane region" description="Helical" evidence="6">
    <location>
        <begin position="275"/>
        <end position="292"/>
    </location>
</feature>
<dbReference type="InterPro" id="IPR000620">
    <property type="entry name" value="EamA_dom"/>
</dbReference>
<organism evidence="8 9">
    <name type="scientific">Pseudodesulfovibrio nedwellii</name>
    <dbReference type="NCBI Taxonomy" id="2973072"/>
    <lineage>
        <taxon>Bacteria</taxon>
        <taxon>Pseudomonadati</taxon>
        <taxon>Thermodesulfobacteriota</taxon>
        <taxon>Desulfovibrionia</taxon>
        <taxon>Desulfovibrionales</taxon>
        <taxon>Desulfovibrionaceae</taxon>
    </lineage>
</organism>
<dbReference type="PANTHER" id="PTHR32322:SF18">
    <property type="entry name" value="S-ADENOSYLMETHIONINE_S-ADENOSYLHOMOCYSTEINE TRANSPORTER"/>
    <property type="match status" value="1"/>
</dbReference>
<feature type="transmembrane region" description="Helical" evidence="6">
    <location>
        <begin position="249"/>
        <end position="269"/>
    </location>
</feature>